<accession>A0ABS5DXC6</accession>
<dbReference type="Proteomes" id="UP000672097">
    <property type="component" value="Unassembled WGS sequence"/>
</dbReference>
<dbReference type="InterPro" id="IPR036291">
    <property type="entry name" value="NAD(P)-bd_dom_sf"/>
</dbReference>
<dbReference type="InterPro" id="IPR029154">
    <property type="entry name" value="HIBADH-like_NADP-bd"/>
</dbReference>
<dbReference type="PANTHER" id="PTHR43060:SF15">
    <property type="entry name" value="3-HYDROXYISOBUTYRATE DEHYDROGENASE-LIKE 1, MITOCHONDRIAL-RELATED"/>
    <property type="match status" value="1"/>
</dbReference>
<sequence length="595" mass="62805">MGFALLQRLRSEGWPVVVHDIDPQRCKAAKALGATVARHAAEVAQHCRQTLVVVVDAAQTAEVLWGDHGLHTQARPGDVVWLCPTLGPQDVEDAAARLAALGVTVMDAPMSGGPLRAQQGEMSLMLAGPPFVLQAHEALLSTLARQRFVISDKAGDAARTKLLNNLLAAINLAGAAEVLALAQQWGLNARQTLSVIEASSGQSWIGSDRLRRALDNDFAPRAHTTLLAKDSRLALEACALAGSPTPGLGQMAAQRFAQACEQGLGALDDASLFLQAGGQPEPAAAQDEAAALRACTELAAHLGLGGVQAQVLGRFSNLAVGLPPHGMVARVATGTARWRAAEQAQHEMAVAQALAHAGAPAVRPAVSAIAGAHRHLAGPHAWVSQGRTWHISLWQRAEVLTAQPEPIAAGQALAACHAALAQASLPLRADWGMFEEVHRLLDDPYLLHQGAAPDDVALVRHLTQACQQRLHALCPALQALHGDAHLNNVWATPQGPLWGDWEDTIHGPVEWDAACLVAGARVLGTEVAWSEAALQGWWQAREAQGVAPSAALLDECVLGRTLFVTAWLWALGAAQANPERQARLAGRLAWLRAQA</sequence>
<dbReference type="InterPro" id="IPR013328">
    <property type="entry name" value="6PGD_dom2"/>
</dbReference>
<dbReference type="SUPFAM" id="SSF51735">
    <property type="entry name" value="NAD(P)-binding Rossmann-fold domains"/>
    <property type="match status" value="1"/>
</dbReference>
<dbReference type="PANTHER" id="PTHR43060">
    <property type="entry name" value="3-HYDROXYISOBUTYRATE DEHYDROGENASE-LIKE 1, MITOCHONDRIAL-RELATED"/>
    <property type="match status" value="1"/>
</dbReference>
<feature type="domain" description="3-hydroxyisobutyrate dehydrogenase-like NAD-binding" evidence="2">
    <location>
        <begin position="155"/>
        <end position="272"/>
    </location>
</feature>
<dbReference type="Gene3D" id="3.40.50.720">
    <property type="entry name" value="NAD(P)-binding Rossmann-like Domain"/>
    <property type="match status" value="1"/>
</dbReference>
<keyword evidence="4" id="KW-1185">Reference proteome</keyword>
<dbReference type="SUPFAM" id="SSF56112">
    <property type="entry name" value="Protein kinase-like (PK-like)"/>
    <property type="match status" value="1"/>
</dbReference>
<dbReference type="Gene3D" id="1.20.1270.170">
    <property type="match status" value="1"/>
</dbReference>
<dbReference type="InterPro" id="IPR008927">
    <property type="entry name" value="6-PGluconate_DH-like_C_sf"/>
</dbReference>
<dbReference type="SUPFAM" id="SSF48179">
    <property type="entry name" value="6-phosphogluconate dehydrogenase C-terminal domain-like"/>
    <property type="match status" value="1"/>
</dbReference>
<organism evidence="3 4">
    <name type="scientific">Ideonella paludis</name>
    <dbReference type="NCBI Taxonomy" id="1233411"/>
    <lineage>
        <taxon>Bacteria</taxon>
        <taxon>Pseudomonadati</taxon>
        <taxon>Pseudomonadota</taxon>
        <taxon>Betaproteobacteria</taxon>
        <taxon>Burkholderiales</taxon>
        <taxon>Sphaerotilaceae</taxon>
        <taxon>Ideonella</taxon>
    </lineage>
</organism>
<dbReference type="Gene3D" id="1.10.510.10">
    <property type="entry name" value="Transferase(Phosphotransferase) domain 1"/>
    <property type="match status" value="1"/>
</dbReference>
<dbReference type="Gene3D" id="1.10.1040.10">
    <property type="entry name" value="N-(1-d-carboxylethyl)-l-norvaline Dehydrogenase, domain 2"/>
    <property type="match status" value="1"/>
</dbReference>
<proteinExistence type="predicted"/>
<reference evidence="3 4" key="1">
    <citation type="submission" date="2021-04" db="EMBL/GenBank/DDBJ databases">
        <title>The genome sequence of type strain Ideonella paludis KCTC 32238.</title>
        <authorList>
            <person name="Liu Y."/>
        </authorList>
    </citation>
    <scope>NUCLEOTIDE SEQUENCE [LARGE SCALE GENOMIC DNA]</scope>
    <source>
        <strain evidence="3 4">KCTC 32238</strain>
    </source>
</reference>
<evidence type="ECO:0000259" key="1">
    <source>
        <dbReference type="Pfam" id="PF03446"/>
    </source>
</evidence>
<dbReference type="InterPro" id="IPR011009">
    <property type="entry name" value="Kinase-like_dom_sf"/>
</dbReference>
<comment type="caution">
    <text evidence="3">The sequence shown here is derived from an EMBL/GenBank/DDBJ whole genome shotgun (WGS) entry which is preliminary data.</text>
</comment>
<evidence type="ECO:0000313" key="4">
    <source>
        <dbReference type="Proteomes" id="UP000672097"/>
    </source>
</evidence>
<dbReference type="EMBL" id="JAGQDG010000004">
    <property type="protein sequence ID" value="MBQ0935793.1"/>
    <property type="molecule type" value="Genomic_DNA"/>
</dbReference>
<protein>
    <submittedName>
        <fullName evidence="3">NAD-binding protein</fullName>
    </submittedName>
</protein>
<gene>
    <name evidence="3" type="ORF">KAK11_10670</name>
</gene>
<evidence type="ECO:0000313" key="3">
    <source>
        <dbReference type="EMBL" id="MBQ0935793.1"/>
    </source>
</evidence>
<dbReference type="Pfam" id="PF14833">
    <property type="entry name" value="NAD_binding_11"/>
    <property type="match status" value="1"/>
</dbReference>
<dbReference type="InterPro" id="IPR006115">
    <property type="entry name" value="6PGDH_NADP-bd"/>
</dbReference>
<dbReference type="Gene3D" id="3.30.200.70">
    <property type="match status" value="1"/>
</dbReference>
<evidence type="ECO:0000259" key="2">
    <source>
        <dbReference type="Pfam" id="PF14833"/>
    </source>
</evidence>
<name>A0ABS5DXC6_9BURK</name>
<feature type="domain" description="6-phosphogluconate dehydrogenase NADP-binding" evidence="1">
    <location>
        <begin position="1"/>
        <end position="148"/>
    </location>
</feature>
<dbReference type="Pfam" id="PF03446">
    <property type="entry name" value="NAD_binding_2"/>
    <property type="match status" value="1"/>
</dbReference>